<sequence length="389" mass="43093">MSFLQKLYALWVSINRTLIKTPIWLFLSLPPFRPRKSWDWRKAYNVRLVRFNNSSGLPSTDPDHRAIKGGLPAEVSANWVEPANPSHIVGELSEFAKFAKVETCRIPAYWYHLPKQPLLGDSPPVSPDEKIILAFHGGGYRILSAHPSSSCQSQTRDTLTAVSKKTSNIKRILSLEYRLTTDTSNPFPAALLDAVSGYSYLVNTIGFKPENIVLMGDSAGGHLAINLARYLVRNPECGLKPPGGVIAQCPWADMGTSQRGPGTSSEKNLESDFMVRETYVAAKAFVAPRSWEAVNASPDPYLMPGSKYISAEKAKGIFEGFPKTFVTAGGGEILYDGIVTMVERMKADMGERVTFYEGKDAVHVFCAFDWAQPEKSEAYDKIGDWFVKL</sequence>
<reference evidence="3 4" key="1">
    <citation type="journal article" date="2016" name="Mol. Biol. Evol.">
        <title>Comparative Genomics of Early-Diverging Mushroom-Forming Fungi Provides Insights into the Origins of Lignocellulose Decay Capabilities.</title>
        <authorList>
            <person name="Nagy L.G."/>
            <person name="Riley R."/>
            <person name="Tritt A."/>
            <person name="Adam C."/>
            <person name="Daum C."/>
            <person name="Floudas D."/>
            <person name="Sun H."/>
            <person name="Yadav J.S."/>
            <person name="Pangilinan J."/>
            <person name="Larsson K.H."/>
            <person name="Matsuura K."/>
            <person name="Barry K."/>
            <person name="Labutti K."/>
            <person name="Kuo R."/>
            <person name="Ohm R.A."/>
            <person name="Bhattacharya S.S."/>
            <person name="Shirouzu T."/>
            <person name="Yoshinaga Y."/>
            <person name="Martin F.M."/>
            <person name="Grigoriev I.V."/>
            <person name="Hibbett D.S."/>
        </authorList>
    </citation>
    <scope>NUCLEOTIDE SEQUENCE [LARGE SCALE GENOMIC DNA]</scope>
    <source>
        <strain evidence="3 4">HHB9708</strain>
    </source>
</reference>
<evidence type="ECO:0000313" key="4">
    <source>
        <dbReference type="Proteomes" id="UP000076722"/>
    </source>
</evidence>
<proteinExistence type="predicted"/>
<evidence type="ECO:0000259" key="2">
    <source>
        <dbReference type="Pfam" id="PF07859"/>
    </source>
</evidence>
<dbReference type="OrthoDB" id="2152029at2759"/>
<dbReference type="Gene3D" id="3.40.50.1820">
    <property type="entry name" value="alpha/beta hydrolase"/>
    <property type="match status" value="1"/>
</dbReference>
<dbReference type="Proteomes" id="UP000076722">
    <property type="component" value="Unassembled WGS sequence"/>
</dbReference>
<dbReference type="AlphaFoldDB" id="A0A164ZVM1"/>
<keyword evidence="4" id="KW-1185">Reference proteome</keyword>
<feature type="domain" description="Alpha/beta hydrolase fold-3" evidence="2">
    <location>
        <begin position="132"/>
        <end position="366"/>
    </location>
</feature>
<name>A0A164ZVM1_9AGAM</name>
<dbReference type="InterPro" id="IPR050300">
    <property type="entry name" value="GDXG_lipolytic_enzyme"/>
</dbReference>
<gene>
    <name evidence="3" type="ORF">SISNIDRAFT_480914</name>
</gene>
<evidence type="ECO:0000313" key="3">
    <source>
        <dbReference type="EMBL" id="KZS98129.1"/>
    </source>
</evidence>
<evidence type="ECO:0000256" key="1">
    <source>
        <dbReference type="ARBA" id="ARBA00022801"/>
    </source>
</evidence>
<organism evidence="3 4">
    <name type="scientific">Sistotremastrum niveocremeum HHB9708</name>
    <dbReference type="NCBI Taxonomy" id="1314777"/>
    <lineage>
        <taxon>Eukaryota</taxon>
        <taxon>Fungi</taxon>
        <taxon>Dikarya</taxon>
        <taxon>Basidiomycota</taxon>
        <taxon>Agaricomycotina</taxon>
        <taxon>Agaricomycetes</taxon>
        <taxon>Sistotremastrales</taxon>
        <taxon>Sistotremastraceae</taxon>
        <taxon>Sertulicium</taxon>
        <taxon>Sertulicium niveocremeum</taxon>
    </lineage>
</organism>
<dbReference type="EMBL" id="KV419395">
    <property type="protein sequence ID" value="KZS98129.1"/>
    <property type="molecule type" value="Genomic_DNA"/>
</dbReference>
<keyword evidence="1 3" id="KW-0378">Hydrolase</keyword>
<dbReference type="PANTHER" id="PTHR48081:SF8">
    <property type="entry name" value="ALPHA_BETA HYDROLASE FOLD-3 DOMAIN-CONTAINING PROTEIN-RELATED"/>
    <property type="match status" value="1"/>
</dbReference>
<dbReference type="SUPFAM" id="SSF53474">
    <property type="entry name" value="alpha/beta-Hydrolases"/>
    <property type="match status" value="1"/>
</dbReference>
<protein>
    <submittedName>
        <fullName evidence="3">Alpha/beta-hydrolase</fullName>
    </submittedName>
</protein>
<dbReference type="STRING" id="1314777.A0A164ZVM1"/>
<dbReference type="Pfam" id="PF07859">
    <property type="entry name" value="Abhydrolase_3"/>
    <property type="match status" value="1"/>
</dbReference>
<accession>A0A164ZVM1</accession>
<dbReference type="GO" id="GO:0016787">
    <property type="term" value="F:hydrolase activity"/>
    <property type="evidence" value="ECO:0007669"/>
    <property type="project" value="UniProtKB-KW"/>
</dbReference>
<dbReference type="PANTHER" id="PTHR48081">
    <property type="entry name" value="AB HYDROLASE SUPERFAMILY PROTEIN C4A8.06C"/>
    <property type="match status" value="1"/>
</dbReference>
<dbReference type="InterPro" id="IPR013094">
    <property type="entry name" value="AB_hydrolase_3"/>
</dbReference>
<dbReference type="InterPro" id="IPR029058">
    <property type="entry name" value="AB_hydrolase_fold"/>
</dbReference>